<dbReference type="EMBL" id="UINC01201284">
    <property type="protein sequence ID" value="SVE20553.1"/>
    <property type="molecule type" value="Genomic_DNA"/>
</dbReference>
<accession>A0A383BL82</accession>
<name>A0A383BL82_9ZZZZ</name>
<proteinExistence type="predicted"/>
<gene>
    <name evidence="1" type="ORF">METZ01_LOCUS473407</name>
</gene>
<reference evidence="1" key="1">
    <citation type="submission" date="2018-05" db="EMBL/GenBank/DDBJ databases">
        <authorList>
            <person name="Lanie J.A."/>
            <person name="Ng W.-L."/>
            <person name="Kazmierczak K.M."/>
            <person name="Andrzejewski T.M."/>
            <person name="Davidsen T.M."/>
            <person name="Wayne K.J."/>
            <person name="Tettelin H."/>
            <person name="Glass J.I."/>
            <person name="Rusch D."/>
            <person name="Podicherti R."/>
            <person name="Tsui H.-C.T."/>
            <person name="Winkler M.E."/>
        </authorList>
    </citation>
    <scope>NUCLEOTIDE SEQUENCE</scope>
</reference>
<dbReference type="AlphaFoldDB" id="A0A383BL82"/>
<sequence>MGKESWAKYGMEKGKGTAMKSGAFMEAKEEGFAAAMSAPPGPAGDQILKNAVDSIWSEARKLTEEARKISLTVNNQKSKEEREAVLDLTRIAARKAGLQAAIAAGWEQGWKEGVLKRDSGKSD</sequence>
<evidence type="ECO:0000313" key="1">
    <source>
        <dbReference type="EMBL" id="SVE20553.1"/>
    </source>
</evidence>
<organism evidence="1">
    <name type="scientific">marine metagenome</name>
    <dbReference type="NCBI Taxonomy" id="408172"/>
    <lineage>
        <taxon>unclassified sequences</taxon>
        <taxon>metagenomes</taxon>
        <taxon>ecological metagenomes</taxon>
    </lineage>
</organism>
<protein>
    <submittedName>
        <fullName evidence="1">Uncharacterized protein</fullName>
    </submittedName>
</protein>